<sequence length="45" mass="5195">MTLSNVVPMKPTLPSFNKCFQMDTLLLLITWSHLLNEKEQLKGFS</sequence>
<name>I3T2W7_MEDTR</name>
<organism evidence="1">
    <name type="scientific">Medicago truncatula</name>
    <name type="common">Barrel medic</name>
    <name type="synonym">Medicago tribuloides</name>
    <dbReference type="NCBI Taxonomy" id="3880"/>
    <lineage>
        <taxon>Eukaryota</taxon>
        <taxon>Viridiplantae</taxon>
        <taxon>Streptophyta</taxon>
        <taxon>Embryophyta</taxon>
        <taxon>Tracheophyta</taxon>
        <taxon>Spermatophyta</taxon>
        <taxon>Magnoliopsida</taxon>
        <taxon>eudicotyledons</taxon>
        <taxon>Gunneridae</taxon>
        <taxon>Pentapetalae</taxon>
        <taxon>rosids</taxon>
        <taxon>fabids</taxon>
        <taxon>Fabales</taxon>
        <taxon>Fabaceae</taxon>
        <taxon>Papilionoideae</taxon>
        <taxon>50 kb inversion clade</taxon>
        <taxon>NPAAA clade</taxon>
        <taxon>Hologalegina</taxon>
        <taxon>IRL clade</taxon>
        <taxon>Trifolieae</taxon>
        <taxon>Medicago</taxon>
    </lineage>
</organism>
<protein>
    <submittedName>
        <fullName evidence="1">Uncharacterized protein</fullName>
    </submittedName>
</protein>
<proteinExistence type="evidence at transcript level"/>
<evidence type="ECO:0000313" key="1">
    <source>
        <dbReference type="EMBL" id="AFK46859.1"/>
    </source>
</evidence>
<dbReference type="AlphaFoldDB" id="I3T2W7"/>
<dbReference type="EMBL" id="BT147065">
    <property type="protein sequence ID" value="AFK46859.1"/>
    <property type="molecule type" value="mRNA"/>
</dbReference>
<reference evidence="1" key="1">
    <citation type="submission" date="2012-05" db="EMBL/GenBank/DDBJ databases">
        <authorList>
            <person name="Krishnakumar V."/>
            <person name="Cheung F."/>
            <person name="Xiao Y."/>
            <person name="Chan A."/>
            <person name="Moskal W.A."/>
            <person name="Town C.D."/>
        </authorList>
    </citation>
    <scope>NUCLEOTIDE SEQUENCE</scope>
</reference>
<accession>I3T2W7</accession>